<dbReference type="EMBL" id="BEXD01000654">
    <property type="protein sequence ID" value="GBB89174.1"/>
    <property type="molecule type" value="Genomic_DNA"/>
</dbReference>
<comment type="caution">
    <text evidence="2">The sequence shown here is derived from an EMBL/GenBank/DDBJ whole genome shotgun (WGS) entry which is preliminary data.</text>
</comment>
<reference evidence="2 3" key="1">
    <citation type="submission" date="2017-11" db="EMBL/GenBank/DDBJ databases">
        <title>The genome of Rhizophagus clarus HR1 reveals common genetic basis of auxotrophy among arbuscular mycorrhizal fungi.</title>
        <authorList>
            <person name="Kobayashi Y."/>
        </authorList>
    </citation>
    <scope>NUCLEOTIDE SEQUENCE [LARGE SCALE GENOMIC DNA]</scope>
    <source>
        <strain evidence="2 3">HR1</strain>
    </source>
</reference>
<gene>
    <name evidence="2" type="ORF">RclHR1_15870001</name>
</gene>
<dbReference type="Proteomes" id="UP000247702">
    <property type="component" value="Unassembled WGS sequence"/>
</dbReference>
<evidence type="ECO:0000313" key="3">
    <source>
        <dbReference type="Proteomes" id="UP000247702"/>
    </source>
</evidence>
<organism evidence="2 3">
    <name type="scientific">Rhizophagus clarus</name>
    <dbReference type="NCBI Taxonomy" id="94130"/>
    <lineage>
        <taxon>Eukaryota</taxon>
        <taxon>Fungi</taxon>
        <taxon>Fungi incertae sedis</taxon>
        <taxon>Mucoromycota</taxon>
        <taxon>Glomeromycotina</taxon>
        <taxon>Glomeromycetes</taxon>
        <taxon>Glomerales</taxon>
        <taxon>Glomeraceae</taxon>
        <taxon>Rhizophagus</taxon>
    </lineage>
</organism>
<dbReference type="AlphaFoldDB" id="A0A2Z6QVB0"/>
<feature type="region of interest" description="Disordered" evidence="1">
    <location>
        <begin position="64"/>
        <end position="90"/>
    </location>
</feature>
<sequence>MSLHKNNDPLNPIFENFTEDSEDSEYDINSNNVSGNHEFLDLCADLEECNLSFLYKVFIDNDEINSSDSDYYEDESSNESENESQNEELACDGSGEFDEIIKNIEQKELTSCIIIDVFDKKF</sequence>
<protein>
    <submittedName>
        <fullName evidence="2">Uncharacterized protein</fullName>
    </submittedName>
</protein>
<evidence type="ECO:0000313" key="2">
    <source>
        <dbReference type="EMBL" id="GBB89174.1"/>
    </source>
</evidence>
<proteinExistence type="predicted"/>
<name>A0A2Z6QVB0_9GLOM</name>
<evidence type="ECO:0000256" key="1">
    <source>
        <dbReference type="SAM" id="MobiDB-lite"/>
    </source>
</evidence>
<keyword evidence="3" id="KW-1185">Reference proteome</keyword>
<accession>A0A2Z6QVB0</accession>